<feature type="non-terminal residue" evidence="2">
    <location>
        <position position="1"/>
    </location>
</feature>
<evidence type="ECO:0000256" key="1">
    <source>
        <dbReference type="SAM" id="MobiDB-lite"/>
    </source>
</evidence>
<feature type="compositionally biased region" description="Basic residues" evidence="1">
    <location>
        <begin position="116"/>
        <end position="128"/>
    </location>
</feature>
<reference evidence="2" key="1">
    <citation type="submission" date="2020-02" db="EMBL/GenBank/DDBJ databases">
        <authorList>
            <person name="Meier V. D."/>
        </authorList>
    </citation>
    <scope>NUCLEOTIDE SEQUENCE</scope>
    <source>
        <strain evidence="2">AVDCRST_MAG73</strain>
    </source>
</reference>
<protein>
    <submittedName>
        <fullName evidence="2">Uncharacterized protein</fullName>
    </submittedName>
</protein>
<proteinExistence type="predicted"/>
<dbReference type="EMBL" id="CADCWE010000254">
    <property type="protein sequence ID" value="CAA9563173.1"/>
    <property type="molecule type" value="Genomic_DNA"/>
</dbReference>
<evidence type="ECO:0000313" key="2">
    <source>
        <dbReference type="EMBL" id="CAA9563173.1"/>
    </source>
</evidence>
<gene>
    <name evidence="2" type="ORF">AVDCRST_MAG73-3912</name>
</gene>
<feature type="compositionally biased region" description="Basic residues" evidence="1">
    <location>
        <begin position="1"/>
        <end position="11"/>
    </location>
</feature>
<feature type="non-terminal residue" evidence="2">
    <location>
        <position position="153"/>
    </location>
</feature>
<organism evidence="2">
    <name type="scientific">uncultured Thermomicrobiales bacterium</name>
    <dbReference type="NCBI Taxonomy" id="1645740"/>
    <lineage>
        <taxon>Bacteria</taxon>
        <taxon>Pseudomonadati</taxon>
        <taxon>Thermomicrobiota</taxon>
        <taxon>Thermomicrobia</taxon>
        <taxon>Thermomicrobiales</taxon>
        <taxon>environmental samples</taxon>
    </lineage>
</organism>
<feature type="compositionally biased region" description="Basic and acidic residues" evidence="1">
    <location>
        <begin position="47"/>
        <end position="65"/>
    </location>
</feature>
<feature type="region of interest" description="Disordered" evidence="1">
    <location>
        <begin position="1"/>
        <end position="153"/>
    </location>
</feature>
<feature type="compositionally biased region" description="Low complexity" evidence="1">
    <location>
        <begin position="142"/>
        <end position="153"/>
    </location>
</feature>
<dbReference type="AlphaFoldDB" id="A0A6J4V213"/>
<accession>A0A6J4V213</accession>
<sequence length="153" mass="16942">DRRSTRFRAGCRARPTRDGRGVPGADAWTADSDPGERRRLAPASGSLRDRRCAGRLRGDRRHERGPPAGGGRRRPVADPRRTARYPAPGEAVVPRGSDPVRRVRRRRLCPVSGRPGSHRSRLRQRIFAHRAAPDRRPHHRAAAPGERAGVTGV</sequence>
<name>A0A6J4V213_9BACT</name>